<evidence type="ECO:0000256" key="6">
    <source>
        <dbReference type="SAM" id="Phobius"/>
    </source>
</evidence>
<dbReference type="Proteomes" id="UP001049176">
    <property type="component" value="Chromosome 2"/>
</dbReference>
<dbReference type="GO" id="GO:0004930">
    <property type="term" value="F:G protein-coupled receptor activity"/>
    <property type="evidence" value="ECO:0007669"/>
    <property type="project" value="TreeGrafter"/>
</dbReference>
<dbReference type="GO" id="GO:0005886">
    <property type="term" value="C:plasma membrane"/>
    <property type="evidence" value="ECO:0007669"/>
    <property type="project" value="TreeGrafter"/>
</dbReference>
<evidence type="ECO:0000313" key="8">
    <source>
        <dbReference type="Proteomes" id="UP001049176"/>
    </source>
</evidence>
<keyword evidence="8" id="KW-1185">Reference proteome</keyword>
<protein>
    <recommendedName>
        <fullName evidence="9">Glucose receptor Git3 N-terminal domain-containing protein</fullName>
    </recommendedName>
</protein>
<gene>
    <name evidence="7" type="ORF">E1B28_005247</name>
</gene>
<comment type="subcellular location">
    <subcellularLocation>
        <location evidence="1">Membrane</location>
        <topology evidence="1">Multi-pass membrane protein</topology>
    </subcellularLocation>
</comment>
<evidence type="ECO:0000256" key="5">
    <source>
        <dbReference type="SAM" id="MobiDB-lite"/>
    </source>
</evidence>
<dbReference type="PANTHER" id="PTHR23112">
    <property type="entry name" value="G PROTEIN-COUPLED RECEPTOR 157-RELATED"/>
    <property type="match status" value="1"/>
</dbReference>
<proteinExistence type="predicted"/>
<dbReference type="KEGG" id="more:E1B28_005247"/>
<evidence type="ECO:0000256" key="2">
    <source>
        <dbReference type="ARBA" id="ARBA00022692"/>
    </source>
</evidence>
<keyword evidence="2 6" id="KW-0812">Transmembrane</keyword>
<dbReference type="SUPFAM" id="SSF81321">
    <property type="entry name" value="Family A G protein-coupled receptor-like"/>
    <property type="match status" value="1"/>
</dbReference>
<evidence type="ECO:0008006" key="9">
    <source>
        <dbReference type="Google" id="ProtNLM"/>
    </source>
</evidence>
<feature type="transmembrane region" description="Helical" evidence="6">
    <location>
        <begin position="141"/>
        <end position="165"/>
    </location>
</feature>
<keyword evidence="3 6" id="KW-1133">Transmembrane helix</keyword>
<feature type="transmembrane region" description="Helical" evidence="6">
    <location>
        <begin position="32"/>
        <end position="55"/>
    </location>
</feature>
<comment type="caution">
    <text evidence="7">The sequence shown here is derived from an EMBL/GenBank/DDBJ whole genome shotgun (WGS) entry which is preliminary data.</text>
</comment>
<evidence type="ECO:0000313" key="7">
    <source>
        <dbReference type="EMBL" id="KAG7097936.1"/>
    </source>
</evidence>
<dbReference type="OrthoDB" id="100006at2759"/>
<dbReference type="GO" id="GO:0007189">
    <property type="term" value="P:adenylate cyclase-activating G protein-coupled receptor signaling pathway"/>
    <property type="evidence" value="ECO:0007669"/>
    <property type="project" value="TreeGrafter"/>
</dbReference>
<feature type="transmembrane region" description="Helical" evidence="6">
    <location>
        <begin position="113"/>
        <end position="134"/>
    </location>
</feature>
<sequence length="399" mass="44078">MSNLNDGDVSNLLSAALAGIAGSISYENYERVGVILLSTAALLSITAIIFMTIAGPVSTRMSYKTHIFEYVACLLVANLIQSVGTAMNLRWVVNNGVSNGSFCTAQGAIKQGGNLATATWSFLVSVHLFNILFLRTAVTKVGLWCTIIGGWLLVTVVVLIGPVAIQKREKGPYFGISGTWCWITSGYPSERVFLEYFLEFFSACLSFILYCIILLRVRGNLVHNMGEWRLKFISKDASWRLGFARDLIDSSMLKCAQRIVWLPVAYTFCLLPITITRLTEFSGHQVPFGATVFADMVFSLTGFVNVMLIIITKRVFPDLETLPEFSTPRNKLLDVVFGKSGVTPFTLERSDTADTFRRQREERLNAVRAASPQQLPSLQRSNSSDSAMTQASTANLIIK</sequence>
<dbReference type="PANTHER" id="PTHR23112:SF37">
    <property type="entry name" value="G PROTEIN-COUPLED RECEPTOR GPR1"/>
    <property type="match status" value="1"/>
</dbReference>
<keyword evidence="4 6" id="KW-0472">Membrane</keyword>
<reference evidence="7" key="1">
    <citation type="journal article" date="2021" name="Genome Biol. Evol.">
        <title>The assembled and annotated genome of the fairy-ring fungus Marasmius oreades.</title>
        <authorList>
            <person name="Hiltunen M."/>
            <person name="Ament-Velasquez S.L."/>
            <person name="Johannesson H."/>
        </authorList>
    </citation>
    <scope>NUCLEOTIDE SEQUENCE</scope>
    <source>
        <strain evidence="7">03SP1</strain>
    </source>
</reference>
<name>A0A9P7V0C6_9AGAR</name>
<dbReference type="Gene3D" id="1.20.1070.10">
    <property type="entry name" value="Rhodopsin 7-helix transmembrane proteins"/>
    <property type="match status" value="1"/>
</dbReference>
<feature type="transmembrane region" description="Helical" evidence="6">
    <location>
        <begin position="67"/>
        <end position="93"/>
    </location>
</feature>
<feature type="transmembrane region" description="Helical" evidence="6">
    <location>
        <begin position="259"/>
        <end position="278"/>
    </location>
</feature>
<dbReference type="RefSeq" id="XP_043014406.1">
    <property type="nucleotide sequence ID" value="XM_043149798.1"/>
</dbReference>
<accession>A0A9P7V0C6</accession>
<evidence type="ECO:0000256" key="4">
    <source>
        <dbReference type="ARBA" id="ARBA00023136"/>
    </source>
</evidence>
<dbReference type="GeneID" id="66074323"/>
<feature type="compositionally biased region" description="Polar residues" evidence="5">
    <location>
        <begin position="371"/>
        <end position="399"/>
    </location>
</feature>
<organism evidence="7 8">
    <name type="scientific">Marasmius oreades</name>
    <name type="common">fairy-ring Marasmius</name>
    <dbReference type="NCBI Taxonomy" id="181124"/>
    <lineage>
        <taxon>Eukaryota</taxon>
        <taxon>Fungi</taxon>
        <taxon>Dikarya</taxon>
        <taxon>Basidiomycota</taxon>
        <taxon>Agaricomycotina</taxon>
        <taxon>Agaricomycetes</taxon>
        <taxon>Agaricomycetidae</taxon>
        <taxon>Agaricales</taxon>
        <taxon>Marasmiineae</taxon>
        <taxon>Marasmiaceae</taxon>
        <taxon>Marasmius</taxon>
    </lineage>
</organism>
<dbReference type="EMBL" id="CM032182">
    <property type="protein sequence ID" value="KAG7097936.1"/>
    <property type="molecule type" value="Genomic_DNA"/>
</dbReference>
<feature type="transmembrane region" description="Helical" evidence="6">
    <location>
        <begin position="290"/>
        <end position="311"/>
    </location>
</feature>
<evidence type="ECO:0000256" key="3">
    <source>
        <dbReference type="ARBA" id="ARBA00022989"/>
    </source>
</evidence>
<feature type="region of interest" description="Disordered" evidence="5">
    <location>
        <begin position="368"/>
        <end position="399"/>
    </location>
</feature>
<dbReference type="AlphaFoldDB" id="A0A9P7V0C6"/>
<evidence type="ECO:0000256" key="1">
    <source>
        <dbReference type="ARBA" id="ARBA00004141"/>
    </source>
</evidence>
<feature type="transmembrane region" description="Helical" evidence="6">
    <location>
        <begin position="196"/>
        <end position="215"/>
    </location>
</feature>